<dbReference type="RefSeq" id="WP_289266975.1">
    <property type="nucleotide sequence ID" value="NZ_OX365700.1"/>
</dbReference>
<dbReference type="InterPro" id="IPR041489">
    <property type="entry name" value="PDZ_6"/>
</dbReference>
<dbReference type="InterPro" id="IPR036034">
    <property type="entry name" value="PDZ_sf"/>
</dbReference>
<dbReference type="Gene3D" id="2.30.42.10">
    <property type="match status" value="1"/>
</dbReference>
<dbReference type="PROSITE" id="PS50106">
    <property type="entry name" value="PDZ"/>
    <property type="match status" value="1"/>
</dbReference>
<dbReference type="Proteomes" id="UP001179121">
    <property type="component" value="Chromosome"/>
</dbReference>
<dbReference type="Pfam" id="PF17820">
    <property type="entry name" value="PDZ_6"/>
    <property type="match status" value="1"/>
</dbReference>
<dbReference type="EMBL" id="OX365700">
    <property type="protein sequence ID" value="CAI4029962.1"/>
    <property type="molecule type" value="Genomic_DNA"/>
</dbReference>
<evidence type="ECO:0000313" key="2">
    <source>
        <dbReference type="EMBL" id="CAI4029962.1"/>
    </source>
</evidence>
<evidence type="ECO:0000259" key="1">
    <source>
        <dbReference type="PROSITE" id="PS50106"/>
    </source>
</evidence>
<organism evidence="2 3">
    <name type="scientific">Nitrospira tepida</name>
    <dbReference type="NCBI Taxonomy" id="2973512"/>
    <lineage>
        <taxon>Bacteria</taxon>
        <taxon>Pseudomonadati</taxon>
        <taxon>Nitrospirota</taxon>
        <taxon>Nitrospiria</taxon>
        <taxon>Nitrospirales</taxon>
        <taxon>Nitrospiraceae</taxon>
        <taxon>Nitrospira</taxon>
    </lineage>
</organism>
<gene>
    <name evidence="2" type="ORF">DNFV4_00382</name>
</gene>
<protein>
    <recommendedName>
        <fullName evidence="1">PDZ domain-containing protein</fullName>
    </recommendedName>
</protein>
<dbReference type="InterPro" id="IPR001478">
    <property type="entry name" value="PDZ"/>
</dbReference>
<evidence type="ECO:0000313" key="3">
    <source>
        <dbReference type="Proteomes" id="UP001179121"/>
    </source>
</evidence>
<dbReference type="KEGG" id="nti:DNFV4_00382"/>
<dbReference type="SUPFAM" id="SSF50156">
    <property type="entry name" value="PDZ domain-like"/>
    <property type="match status" value="1"/>
</dbReference>
<dbReference type="AlphaFoldDB" id="A0AA86T428"/>
<name>A0AA86T428_9BACT</name>
<dbReference type="SMART" id="SM00228">
    <property type="entry name" value="PDZ"/>
    <property type="match status" value="1"/>
</dbReference>
<feature type="domain" description="PDZ" evidence="1">
    <location>
        <begin position="56"/>
        <end position="118"/>
    </location>
</feature>
<accession>A0AA86T428</accession>
<sequence length="161" mass="17275">MTLRRWLPAMYGLVGLLTLWGLFPMWLPGDVAGAESHEMRERAARGAQAEPAMPDGVVGLSLQVGAERVGDPAALYIGQVFPQGPAHEAGLEHGEEVTAIDGQPVAGKTHAEVVMMVRGEVGKTVRLSVKGERGTREVTLTRVGSDRLYKGMPGTHARPER</sequence>
<keyword evidence="3" id="KW-1185">Reference proteome</keyword>
<reference evidence="2" key="1">
    <citation type="submission" date="2022-10" db="EMBL/GenBank/DDBJ databases">
        <authorList>
            <person name="Koch H."/>
        </authorList>
    </citation>
    <scope>NUCLEOTIDE SEQUENCE</scope>
    <source>
        <strain evidence="2">DNF</strain>
    </source>
</reference>
<proteinExistence type="predicted"/>